<evidence type="ECO:0000313" key="5">
    <source>
        <dbReference type="RefSeq" id="XP_035826134.1"/>
    </source>
</evidence>
<feature type="domain" description="AB hydrolase-1" evidence="2">
    <location>
        <begin position="122"/>
        <end position="365"/>
    </location>
</feature>
<dbReference type="Gene3D" id="3.40.50.1820">
    <property type="entry name" value="alpha/beta hydrolase"/>
    <property type="match status" value="1"/>
</dbReference>
<dbReference type="SUPFAM" id="SSF53474">
    <property type="entry name" value="alpha/beta-Hydrolases"/>
    <property type="match status" value="1"/>
</dbReference>
<dbReference type="Proteomes" id="UP000694888">
    <property type="component" value="Unplaced"/>
</dbReference>
<comment type="similarity">
    <text evidence="1">Belongs to the AB hydrolase superfamily. AB hydrolase 4 family.</text>
</comment>
<dbReference type="GeneID" id="101847428"/>
<keyword evidence="3" id="KW-1185">Reference proteome</keyword>
<sequence length="393" mass="45072">MDHLRQVVERVLDSPQLTMTICFAGLYATYYMFYVVRKPYLACGDEKLRKFITSHCPVVQENYWPTWWCFESRVLTVLRAVIQSKPKVNYVGEKLITPDSGEIVLDWVENDDNSKFPKDRRPTVLLMPGLTGSSGENYILHMVHDASEMGYRSVVFNNRGTGASTLRTPRTYCAANTEDTEFVINHIKDKYPEAPLMGVGVSLGGGIMFNYMAYWGSRARLDAAMIISAPYNLLESSVSMHRPLNYWIFNRHLARNLRRLFAKNLALFENHLGIDTAHVLRSESIKDFDERFTTKIFGYESVDHYYTDASLHTKVHRLARPVLCLSASDDPFAPHHSIPVKEAEENENIAIVVTSHGGHIGFMEGTFPRDKNYMYRWFKQYVSAVFEHGNKKA</sequence>
<name>A0ABM1VUP2_APLCA</name>
<dbReference type="PANTHER" id="PTHR10794:SF63">
    <property type="entry name" value="ALPHA_BETA HYDROLASE 1, ISOFORM A"/>
    <property type="match status" value="1"/>
</dbReference>
<dbReference type="InterPro" id="IPR029058">
    <property type="entry name" value="AB_hydrolase_fold"/>
</dbReference>
<dbReference type="InterPro" id="IPR012020">
    <property type="entry name" value="ABHD4"/>
</dbReference>
<dbReference type="PANTHER" id="PTHR10794">
    <property type="entry name" value="ABHYDROLASE DOMAIN-CONTAINING PROTEIN"/>
    <property type="match status" value="1"/>
</dbReference>
<evidence type="ECO:0000313" key="4">
    <source>
        <dbReference type="RefSeq" id="XP_012939008.1"/>
    </source>
</evidence>
<proteinExistence type="inferred from homology"/>
<reference evidence="4 5" key="1">
    <citation type="submission" date="2025-05" db="UniProtKB">
        <authorList>
            <consortium name="RefSeq"/>
        </authorList>
    </citation>
    <scope>IDENTIFICATION</scope>
</reference>
<dbReference type="RefSeq" id="XP_035826134.1">
    <property type="nucleotide sequence ID" value="XM_035970241.1"/>
</dbReference>
<evidence type="ECO:0000259" key="2">
    <source>
        <dbReference type="Pfam" id="PF00561"/>
    </source>
</evidence>
<evidence type="ECO:0000313" key="3">
    <source>
        <dbReference type="Proteomes" id="UP000694888"/>
    </source>
</evidence>
<dbReference type="Pfam" id="PF00561">
    <property type="entry name" value="Abhydrolase_1"/>
    <property type="match status" value="1"/>
</dbReference>
<dbReference type="RefSeq" id="XP_012939008.1">
    <property type="nucleotide sequence ID" value="XM_013083554.2"/>
</dbReference>
<organism evidence="3 5">
    <name type="scientific">Aplysia californica</name>
    <name type="common">California sea hare</name>
    <dbReference type="NCBI Taxonomy" id="6500"/>
    <lineage>
        <taxon>Eukaryota</taxon>
        <taxon>Metazoa</taxon>
        <taxon>Spiralia</taxon>
        <taxon>Lophotrochozoa</taxon>
        <taxon>Mollusca</taxon>
        <taxon>Gastropoda</taxon>
        <taxon>Heterobranchia</taxon>
        <taxon>Euthyneura</taxon>
        <taxon>Tectipleura</taxon>
        <taxon>Aplysiida</taxon>
        <taxon>Aplysioidea</taxon>
        <taxon>Aplysiidae</taxon>
        <taxon>Aplysia</taxon>
    </lineage>
</organism>
<dbReference type="PIRSF" id="PIRSF005211">
    <property type="entry name" value="Ab_hydro_YheT"/>
    <property type="match status" value="1"/>
</dbReference>
<dbReference type="InterPro" id="IPR050960">
    <property type="entry name" value="AB_hydrolase_4_sf"/>
</dbReference>
<gene>
    <name evidence="4 5" type="primary">LOC101847428</name>
</gene>
<accession>A0ABM1VUP2</accession>
<evidence type="ECO:0000256" key="1">
    <source>
        <dbReference type="ARBA" id="ARBA00010884"/>
    </source>
</evidence>
<protein>
    <submittedName>
        <fullName evidence="4 5">Phospholipase ABHD3 isoform X1</fullName>
    </submittedName>
</protein>
<dbReference type="InterPro" id="IPR000073">
    <property type="entry name" value="AB_hydrolase_1"/>
</dbReference>